<evidence type="ECO:0000313" key="2">
    <source>
        <dbReference type="Proteomes" id="UP000256769"/>
    </source>
</evidence>
<accession>A0A3D9CH10</accession>
<sequence>MNIDTIYQSIKNWKALADSYRSGNEESGKELVKLLNQGSHFSVDEAEIKVWKIRLENEPDKAIHAYAGIDNNIFKIFMIDSVSDAKGDFTDIVVKELNRTPPYPSGNTAAEFSSSLPITSESAIYRNFRFNMYCSEWFTGQKAEPFRVISIPFDDYERMRLTEGQSCTSFFGLTNETAVNTSIENYHIEIITVKDIGIDSISQTAENYSTPRPPFTANDPVGNYQLLLKSDAHL</sequence>
<dbReference type="Proteomes" id="UP000256769">
    <property type="component" value="Unassembled WGS sequence"/>
</dbReference>
<dbReference type="RefSeq" id="WP_115963534.1">
    <property type="nucleotide sequence ID" value="NZ_CBCRVL010000022.1"/>
</dbReference>
<protein>
    <submittedName>
        <fullName evidence="1">Uncharacterized protein</fullName>
    </submittedName>
</protein>
<dbReference type="EMBL" id="QNUE01000020">
    <property type="protein sequence ID" value="REC65006.1"/>
    <property type="molecule type" value="Genomic_DNA"/>
</dbReference>
<gene>
    <name evidence="1" type="ORF">DRF59_18105</name>
</gene>
<organism evidence="1 2">
    <name type="scientific">Chryseobacterium flavum</name>
    <dbReference type="NCBI Taxonomy" id="415851"/>
    <lineage>
        <taxon>Bacteria</taxon>
        <taxon>Pseudomonadati</taxon>
        <taxon>Bacteroidota</taxon>
        <taxon>Flavobacteriia</taxon>
        <taxon>Flavobacteriales</taxon>
        <taxon>Weeksellaceae</taxon>
        <taxon>Chryseobacterium group</taxon>
        <taxon>Chryseobacterium</taxon>
    </lineage>
</organism>
<evidence type="ECO:0000313" key="1">
    <source>
        <dbReference type="EMBL" id="REC65006.1"/>
    </source>
</evidence>
<name>A0A3D9CH10_9FLAO</name>
<dbReference type="OrthoDB" id="1446045at2"/>
<comment type="caution">
    <text evidence="1">The sequence shown here is derived from an EMBL/GenBank/DDBJ whole genome shotgun (WGS) entry which is preliminary data.</text>
</comment>
<dbReference type="AlphaFoldDB" id="A0A3D9CH10"/>
<reference evidence="1 2" key="1">
    <citation type="journal article" date="2007" name="Int. J. Syst. Evol. Microbiol.">
        <title>Chryseobacterium flavum sp. nov., isolated from polluted soil.</title>
        <authorList>
            <person name="Zhou Y."/>
            <person name="Dong J."/>
            <person name="Wang X."/>
            <person name="Huang X."/>
            <person name="Zhang K.Y."/>
            <person name="Zhang Y.Q."/>
            <person name="Guo Y.F."/>
            <person name="Lai R."/>
            <person name="Li W.J."/>
        </authorList>
    </citation>
    <scope>NUCLEOTIDE SEQUENCE [LARGE SCALE GENOMIC DNA]</scope>
    <source>
        <strain evidence="1 2">KCTC 12877</strain>
    </source>
</reference>
<keyword evidence="2" id="KW-1185">Reference proteome</keyword>
<proteinExistence type="predicted"/>